<dbReference type="AlphaFoldDB" id="W4KRA5"/>
<name>W4KRA5_HETIT</name>
<dbReference type="InParanoid" id="W4KRA5"/>
<dbReference type="RefSeq" id="XP_009541489.1">
    <property type="nucleotide sequence ID" value="XM_009543194.1"/>
</dbReference>
<reference evidence="2 3" key="1">
    <citation type="journal article" date="2012" name="New Phytol.">
        <title>Insight into trade-off between wood decay and parasitism from the genome of a fungal forest pathogen.</title>
        <authorList>
            <person name="Olson A."/>
            <person name="Aerts A."/>
            <person name="Asiegbu F."/>
            <person name="Belbahri L."/>
            <person name="Bouzid O."/>
            <person name="Broberg A."/>
            <person name="Canback B."/>
            <person name="Coutinho P.M."/>
            <person name="Cullen D."/>
            <person name="Dalman K."/>
            <person name="Deflorio G."/>
            <person name="van Diepen L.T."/>
            <person name="Dunand C."/>
            <person name="Duplessis S."/>
            <person name="Durling M."/>
            <person name="Gonthier P."/>
            <person name="Grimwood J."/>
            <person name="Fossdal C.G."/>
            <person name="Hansson D."/>
            <person name="Henrissat B."/>
            <person name="Hietala A."/>
            <person name="Himmelstrand K."/>
            <person name="Hoffmeister D."/>
            <person name="Hogberg N."/>
            <person name="James T.Y."/>
            <person name="Karlsson M."/>
            <person name="Kohler A."/>
            <person name="Kues U."/>
            <person name="Lee Y.H."/>
            <person name="Lin Y.C."/>
            <person name="Lind M."/>
            <person name="Lindquist E."/>
            <person name="Lombard V."/>
            <person name="Lucas S."/>
            <person name="Lunden K."/>
            <person name="Morin E."/>
            <person name="Murat C."/>
            <person name="Park J."/>
            <person name="Raffaello T."/>
            <person name="Rouze P."/>
            <person name="Salamov A."/>
            <person name="Schmutz J."/>
            <person name="Solheim H."/>
            <person name="Stahlberg J."/>
            <person name="Velez H."/>
            <person name="de Vries R.P."/>
            <person name="Wiebenga A."/>
            <person name="Woodward S."/>
            <person name="Yakovlev I."/>
            <person name="Garbelotto M."/>
            <person name="Martin F."/>
            <person name="Grigoriev I.V."/>
            <person name="Stenlid J."/>
        </authorList>
    </citation>
    <scope>NUCLEOTIDE SEQUENCE [LARGE SCALE GENOMIC DNA]</scope>
    <source>
        <strain evidence="2 3">TC 32-1</strain>
    </source>
</reference>
<keyword evidence="3" id="KW-1185">Reference proteome</keyword>
<feature type="region of interest" description="Disordered" evidence="1">
    <location>
        <begin position="76"/>
        <end position="96"/>
    </location>
</feature>
<dbReference type="Proteomes" id="UP000030671">
    <property type="component" value="Unassembled WGS sequence"/>
</dbReference>
<dbReference type="EMBL" id="KI925454">
    <property type="protein sequence ID" value="ETW87606.1"/>
    <property type="molecule type" value="Genomic_DNA"/>
</dbReference>
<dbReference type="GeneID" id="20668106"/>
<evidence type="ECO:0000313" key="2">
    <source>
        <dbReference type="EMBL" id="ETW87606.1"/>
    </source>
</evidence>
<dbReference type="HOGENOM" id="CLU_2359986_0_0_1"/>
<accession>W4KRA5</accession>
<evidence type="ECO:0000256" key="1">
    <source>
        <dbReference type="SAM" id="MobiDB-lite"/>
    </source>
</evidence>
<gene>
    <name evidence="2" type="ORF">HETIRDRAFT_167173</name>
</gene>
<organism evidence="2 3">
    <name type="scientific">Heterobasidion irregulare (strain TC 32-1)</name>
    <dbReference type="NCBI Taxonomy" id="747525"/>
    <lineage>
        <taxon>Eukaryota</taxon>
        <taxon>Fungi</taxon>
        <taxon>Dikarya</taxon>
        <taxon>Basidiomycota</taxon>
        <taxon>Agaricomycotina</taxon>
        <taxon>Agaricomycetes</taxon>
        <taxon>Russulales</taxon>
        <taxon>Bondarzewiaceae</taxon>
        <taxon>Heterobasidion</taxon>
        <taxon>Heterobasidion annosum species complex</taxon>
    </lineage>
</organism>
<sequence length="96" mass="11161">MPFTFVWPICCATTSNCFFSRRSILGGVLFTWPSRTCSYRNLLIGWYWEAMGRGRLYVSVQYIIQFGCYSLQSFTRNSPAGQPEKSSSRMRIFGWT</sequence>
<proteinExistence type="predicted"/>
<protein>
    <submittedName>
        <fullName evidence="2">Uncharacterized protein</fullName>
    </submittedName>
</protein>
<evidence type="ECO:0000313" key="3">
    <source>
        <dbReference type="Proteomes" id="UP000030671"/>
    </source>
</evidence>
<dbReference type="KEGG" id="hir:HETIRDRAFT_167173"/>